<evidence type="ECO:0000256" key="5">
    <source>
        <dbReference type="ARBA" id="ARBA00022692"/>
    </source>
</evidence>
<organism evidence="17 18">
    <name type="scientific">Pedobacter xixiisoli</name>
    <dbReference type="NCBI Taxonomy" id="1476464"/>
    <lineage>
        <taxon>Bacteria</taxon>
        <taxon>Pseudomonadati</taxon>
        <taxon>Bacteroidota</taxon>
        <taxon>Sphingobacteriia</taxon>
        <taxon>Sphingobacteriales</taxon>
        <taxon>Sphingobacteriaceae</taxon>
        <taxon>Pedobacter</taxon>
    </lineage>
</organism>
<evidence type="ECO:0000256" key="13">
    <source>
        <dbReference type="RuleBase" id="RU003357"/>
    </source>
</evidence>
<keyword evidence="3 12" id="KW-1134">Transmembrane beta strand</keyword>
<keyword evidence="6" id="KW-0732">Signal</keyword>
<keyword evidence="11 12" id="KW-0998">Cell outer membrane</keyword>
<keyword evidence="4" id="KW-0410">Iron transport</keyword>
<feature type="transmembrane region" description="Helical" evidence="14">
    <location>
        <begin position="12"/>
        <end position="34"/>
    </location>
</feature>
<evidence type="ECO:0000256" key="12">
    <source>
        <dbReference type="PROSITE-ProRule" id="PRU01360"/>
    </source>
</evidence>
<reference evidence="18" key="1">
    <citation type="submission" date="2017-09" db="EMBL/GenBank/DDBJ databases">
        <authorList>
            <person name="Varghese N."/>
            <person name="Submissions S."/>
        </authorList>
    </citation>
    <scope>NUCLEOTIDE SEQUENCE [LARGE SCALE GENOMIC DNA]</scope>
    <source>
        <strain evidence="18">CGMCC 1.12803</strain>
    </source>
</reference>
<evidence type="ECO:0000256" key="9">
    <source>
        <dbReference type="ARBA" id="ARBA00023077"/>
    </source>
</evidence>
<keyword evidence="5 12" id="KW-0812">Transmembrane</keyword>
<dbReference type="Pfam" id="PF13715">
    <property type="entry name" value="CarbopepD_reg_2"/>
    <property type="match status" value="1"/>
</dbReference>
<evidence type="ECO:0000259" key="15">
    <source>
        <dbReference type="Pfam" id="PF00593"/>
    </source>
</evidence>
<evidence type="ECO:0000256" key="14">
    <source>
        <dbReference type="SAM" id="Phobius"/>
    </source>
</evidence>
<evidence type="ECO:0000256" key="4">
    <source>
        <dbReference type="ARBA" id="ARBA00022496"/>
    </source>
</evidence>
<dbReference type="InterPro" id="IPR000531">
    <property type="entry name" value="Beta-barrel_TonB"/>
</dbReference>
<dbReference type="GO" id="GO:0015344">
    <property type="term" value="F:siderophore uptake transmembrane transporter activity"/>
    <property type="evidence" value="ECO:0007669"/>
    <property type="project" value="TreeGrafter"/>
</dbReference>
<name>A0A286AAD0_9SPHI</name>
<accession>A0A286AAD0</accession>
<dbReference type="AlphaFoldDB" id="A0A286AAD0"/>
<keyword evidence="2 12" id="KW-0813">Transport</keyword>
<evidence type="ECO:0000256" key="11">
    <source>
        <dbReference type="ARBA" id="ARBA00023237"/>
    </source>
</evidence>
<dbReference type="EMBL" id="OCMT01000003">
    <property type="protein sequence ID" value="SOD18865.1"/>
    <property type="molecule type" value="Genomic_DNA"/>
</dbReference>
<keyword evidence="7" id="KW-0408">Iron</keyword>
<evidence type="ECO:0000259" key="16">
    <source>
        <dbReference type="Pfam" id="PF07715"/>
    </source>
</evidence>
<keyword evidence="9 13" id="KW-0798">TonB box</keyword>
<sequence length="987" mass="108395">MKKNEIISLAKLAMRISLYQFLILTIFSFAASAYNVKAQGALDKQVTLSAKNQNIKSIIDKIELLTSVKFVYSPKSIDALRKISVNANKQKLGDLLNDYLEPHDVGFKVVDDRILLYSISAAKENGLILPRPEMRRDGVITGTVTDGKGGPVVGASVQIKGTTTGATTDANGKFVIKKLEAGSYTIVVTYVGFISKEVVVDIRDENKTLDIALSEDNLQLEGVVVTGGGNPKTKLESSVALTSVSRKDIVNRAPLNSTDLLKAIPGLTVESTGGDGPGNVWVRGFPQAGGYIYLGIQEDGLPLLPTGFNTNPSVDQYYKTDLTIQNIEAIRGGNASIIQYNTPGAVVNNLSYVGADKQYGSFKFTTGFSQGLYRFDGNTGGKISDNVKYNIGGFYRTDKGVVDPGYSPANVGGQIKGNMTFGFKNNKGFIRLYGKYLNDVTQFLLTSYYPYDGTGKPTTYKNFDMVTQSMSPIDTKWAYTDPANSKTFNFTLEDGMHTKLGSGAAQFKYTFDNGWQINNNFRYQKTRTNTHYSAPGGIALRNAATQYYYVDGSMAPANSSDYVVTANSNGMVNRDEQIVNYLDLKKQVKNHAIFIGAGIHQYNRNDERYVFSTRTEYKENPRILQTTAASTALQGRTPVTKNTFIGDTRTLSVYGGDEIKISEKFRLDLGARLDNQNVKGKRPYYALNANGTPNISASATNTIAGYTDYDETETNWAVSLGANYKLSNTTSTFARLTRAYNAPNIGDYNASAYNAANIKERPVYLAEIGYKYAKNNLAIFASGSYSAIKNTSLAFNNIPTTNSGPQTLIAFGSTRTWSAEYEISYKVLNPLTLRWTGTIQDSRYTDYSASTRTNAALMAELGDRVYSFTGKRTERVPSLNTELSATYDVKKFNVFVAASYIGNRYTSPSNSYKLPAYVVMKAGAGYNFTKALSFRVWADNLTDARVLTEGDVRGDQFRDFSQVAPGSLMIGRTLLQRTFFGSLAYSF</sequence>
<feature type="domain" description="TonB-dependent receptor-like beta-barrel" evidence="15">
    <location>
        <begin position="447"/>
        <end position="941"/>
    </location>
</feature>
<dbReference type="RefSeq" id="WP_097133025.1">
    <property type="nucleotide sequence ID" value="NZ_OCMT01000003.1"/>
</dbReference>
<protein>
    <submittedName>
        <fullName evidence="17">Outer membrane receptor proteins, mostly Fe transport</fullName>
    </submittedName>
</protein>
<evidence type="ECO:0000256" key="8">
    <source>
        <dbReference type="ARBA" id="ARBA00023065"/>
    </source>
</evidence>
<gene>
    <name evidence="17" type="ORF">SAMN06297358_3225</name>
</gene>
<comment type="similarity">
    <text evidence="12 13">Belongs to the TonB-dependent receptor family.</text>
</comment>
<dbReference type="OrthoDB" id="9782587at2"/>
<dbReference type="InterPro" id="IPR012910">
    <property type="entry name" value="Plug_dom"/>
</dbReference>
<keyword evidence="14" id="KW-1133">Transmembrane helix</keyword>
<proteinExistence type="inferred from homology"/>
<dbReference type="Pfam" id="PF07715">
    <property type="entry name" value="Plug"/>
    <property type="match status" value="1"/>
</dbReference>
<keyword evidence="8" id="KW-0406">Ion transport</keyword>
<dbReference type="PANTHER" id="PTHR32552">
    <property type="entry name" value="FERRICHROME IRON RECEPTOR-RELATED"/>
    <property type="match status" value="1"/>
</dbReference>
<comment type="subcellular location">
    <subcellularLocation>
        <location evidence="1 12">Cell outer membrane</location>
        <topology evidence="1 12">Multi-pass membrane protein</topology>
    </subcellularLocation>
</comment>
<evidence type="ECO:0000313" key="17">
    <source>
        <dbReference type="EMBL" id="SOD18865.1"/>
    </source>
</evidence>
<evidence type="ECO:0000256" key="1">
    <source>
        <dbReference type="ARBA" id="ARBA00004571"/>
    </source>
</evidence>
<dbReference type="PANTHER" id="PTHR32552:SF89">
    <property type="entry name" value="CATECHOLATE SIDEROPHORE RECEPTOR FIU"/>
    <property type="match status" value="1"/>
</dbReference>
<keyword evidence="17" id="KW-0675">Receptor</keyword>
<dbReference type="Pfam" id="PF00593">
    <property type="entry name" value="TonB_dep_Rec_b-barrel"/>
    <property type="match status" value="1"/>
</dbReference>
<dbReference type="GO" id="GO:0009279">
    <property type="term" value="C:cell outer membrane"/>
    <property type="evidence" value="ECO:0007669"/>
    <property type="project" value="UniProtKB-SubCell"/>
</dbReference>
<dbReference type="InterPro" id="IPR036942">
    <property type="entry name" value="Beta-barrel_TonB_sf"/>
</dbReference>
<dbReference type="SUPFAM" id="SSF56935">
    <property type="entry name" value="Porins"/>
    <property type="match status" value="1"/>
</dbReference>
<evidence type="ECO:0000256" key="7">
    <source>
        <dbReference type="ARBA" id="ARBA00023004"/>
    </source>
</evidence>
<dbReference type="PROSITE" id="PS52016">
    <property type="entry name" value="TONB_DEPENDENT_REC_3"/>
    <property type="match status" value="1"/>
</dbReference>
<feature type="domain" description="TonB-dependent receptor plug" evidence="16">
    <location>
        <begin position="234"/>
        <end position="346"/>
    </location>
</feature>
<dbReference type="InterPro" id="IPR008969">
    <property type="entry name" value="CarboxyPept-like_regulatory"/>
</dbReference>
<keyword evidence="18" id="KW-1185">Reference proteome</keyword>
<dbReference type="Gene3D" id="2.170.130.10">
    <property type="entry name" value="TonB-dependent receptor, plug domain"/>
    <property type="match status" value="1"/>
</dbReference>
<evidence type="ECO:0000256" key="2">
    <source>
        <dbReference type="ARBA" id="ARBA00022448"/>
    </source>
</evidence>
<dbReference type="InterPro" id="IPR037066">
    <property type="entry name" value="Plug_dom_sf"/>
</dbReference>
<evidence type="ECO:0000256" key="10">
    <source>
        <dbReference type="ARBA" id="ARBA00023136"/>
    </source>
</evidence>
<dbReference type="InterPro" id="IPR039426">
    <property type="entry name" value="TonB-dep_rcpt-like"/>
</dbReference>
<dbReference type="Gene3D" id="2.60.40.1120">
    <property type="entry name" value="Carboxypeptidase-like, regulatory domain"/>
    <property type="match status" value="1"/>
</dbReference>
<evidence type="ECO:0000256" key="3">
    <source>
        <dbReference type="ARBA" id="ARBA00022452"/>
    </source>
</evidence>
<dbReference type="SUPFAM" id="SSF49464">
    <property type="entry name" value="Carboxypeptidase regulatory domain-like"/>
    <property type="match status" value="1"/>
</dbReference>
<evidence type="ECO:0000313" key="18">
    <source>
        <dbReference type="Proteomes" id="UP000219281"/>
    </source>
</evidence>
<keyword evidence="10 12" id="KW-0472">Membrane</keyword>
<evidence type="ECO:0000256" key="6">
    <source>
        <dbReference type="ARBA" id="ARBA00022729"/>
    </source>
</evidence>
<dbReference type="Proteomes" id="UP000219281">
    <property type="component" value="Unassembled WGS sequence"/>
</dbReference>
<dbReference type="Gene3D" id="2.40.170.20">
    <property type="entry name" value="TonB-dependent receptor, beta-barrel domain"/>
    <property type="match status" value="1"/>
</dbReference>